<dbReference type="Gene3D" id="3.30.780.10">
    <property type="entry name" value="SUI1-like domain"/>
    <property type="match status" value="1"/>
</dbReference>
<keyword evidence="3" id="KW-0648">Protein biosynthesis</keyword>
<feature type="domain" description="SUI1" evidence="5">
    <location>
        <begin position="103"/>
        <end position="169"/>
    </location>
</feature>
<organism evidence="6 7">
    <name type="scientific">Marchantia polymorpha</name>
    <name type="common">Common liverwort</name>
    <name type="synonym">Marchantia aquatica</name>
    <dbReference type="NCBI Taxonomy" id="3197"/>
    <lineage>
        <taxon>Eukaryota</taxon>
        <taxon>Viridiplantae</taxon>
        <taxon>Streptophyta</taxon>
        <taxon>Embryophyta</taxon>
        <taxon>Marchantiophyta</taxon>
        <taxon>Marchantiopsida</taxon>
        <taxon>Marchantiidae</taxon>
        <taxon>Marchantiales</taxon>
        <taxon>Marchantiaceae</taxon>
        <taxon>Marchantia</taxon>
    </lineage>
</organism>
<dbReference type="PROSITE" id="PS50296">
    <property type="entry name" value="SUI1"/>
    <property type="match status" value="1"/>
</dbReference>
<dbReference type="Proteomes" id="UP000244005">
    <property type="component" value="Unassembled WGS sequence"/>
</dbReference>
<dbReference type="PANTHER" id="PTHR12789">
    <property type="entry name" value="DENSITY-REGULATED PROTEIN HOMOLOG"/>
    <property type="match status" value="1"/>
</dbReference>
<reference evidence="7" key="1">
    <citation type="journal article" date="2017" name="Cell">
        <title>Insights into land plant evolution garnered from the Marchantia polymorpha genome.</title>
        <authorList>
            <person name="Bowman J.L."/>
            <person name="Kohchi T."/>
            <person name="Yamato K.T."/>
            <person name="Jenkins J."/>
            <person name="Shu S."/>
            <person name="Ishizaki K."/>
            <person name="Yamaoka S."/>
            <person name="Nishihama R."/>
            <person name="Nakamura Y."/>
            <person name="Berger F."/>
            <person name="Adam C."/>
            <person name="Aki S.S."/>
            <person name="Althoff F."/>
            <person name="Araki T."/>
            <person name="Arteaga-Vazquez M.A."/>
            <person name="Balasubrmanian S."/>
            <person name="Barry K."/>
            <person name="Bauer D."/>
            <person name="Boehm C.R."/>
            <person name="Briginshaw L."/>
            <person name="Caballero-Perez J."/>
            <person name="Catarino B."/>
            <person name="Chen F."/>
            <person name="Chiyoda S."/>
            <person name="Chovatia M."/>
            <person name="Davies K.M."/>
            <person name="Delmans M."/>
            <person name="Demura T."/>
            <person name="Dierschke T."/>
            <person name="Dolan L."/>
            <person name="Dorantes-Acosta A.E."/>
            <person name="Eklund D.M."/>
            <person name="Florent S.N."/>
            <person name="Flores-Sandoval E."/>
            <person name="Fujiyama A."/>
            <person name="Fukuzawa H."/>
            <person name="Galik B."/>
            <person name="Grimanelli D."/>
            <person name="Grimwood J."/>
            <person name="Grossniklaus U."/>
            <person name="Hamada T."/>
            <person name="Haseloff J."/>
            <person name="Hetherington A.J."/>
            <person name="Higo A."/>
            <person name="Hirakawa Y."/>
            <person name="Hundley H.N."/>
            <person name="Ikeda Y."/>
            <person name="Inoue K."/>
            <person name="Inoue S.I."/>
            <person name="Ishida S."/>
            <person name="Jia Q."/>
            <person name="Kakita M."/>
            <person name="Kanazawa T."/>
            <person name="Kawai Y."/>
            <person name="Kawashima T."/>
            <person name="Kennedy M."/>
            <person name="Kinose K."/>
            <person name="Kinoshita T."/>
            <person name="Kohara Y."/>
            <person name="Koide E."/>
            <person name="Komatsu K."/>
            <person name="Kopischke S."/>
            <person name="Kubo M."/>
            <person name="Kyozuka J."/>
            <person name="Lagercrantz U."/>
            <person name="Lin S.S."/>
            <person name="Lindquist E."/>
            <person name="Lipzen A.M."/>
            <person name="Lu C.W."/>
            <person name="De Luna E."/>
            <person name="Martienssen R.A."/>
            <person name="Minamino N."/>
            <person name="Mizutani M."/>
            <person name="Mizutani M."/>
            <person name="Mochizuki N."/>
            <person name="Monte I."/>
            <person name="Mosher R."/>
            <person name="Nagasaki H."/>
            <person name="Nakagami H."/>
            <person name="Naramoto S."/>
            <person name="Nishitani K."/>
            <person name="Ohtani M."/>
            <person name="Okamoto T."/>
            <person name="Okumura M."/>
            <person name="Phillips J."/>
            <person name="Pollak B."/>
            <person name="Reinders A."/>
            <person name="Rovekamp M."/>
            <person name="Sano R."/>
            <person name="Sawa S."/>
            <person name="Schmid M.W."/>
            <person name="Shirakawa M."/>
            <person name="Solano R."/>
            <person name="Spunde A."/>
            <person name="Suetsugu N."/>
            <person name="Sugano S."/>
            <person name="Sugiyama A."/>
            <person name="Sun R."/>
            <person name="Suzuki Y."/>
            <person name="Takenaka M."/>
            <person name="Takezawa D."/>
            <person name="Tomogane H."/>
            <person name="Tsuzuki M."/>
            <person name="Ueda T."/>
            <person name="Umeda M."/>
            <person name="Ward J.M."/>
            <person name="Watanabe Y."/>
            <person name="Yazaki K."/>
            <person name="Yokoyama R."/>
            <person name="Yoshitake Y."/>
            <person name="Yotsui I."/>
            <person name="Zachgo S."/>
            <person name="Schmutz J."/>
        </authorList>
    </citation>
    <scope>NUCLEOTIDE SEQUENCE [LARGE SCALE GENOMIC DNA]</scope>
    <source>
        <strain evidence="7">Tak-1</strain>
    </source>
</reference>
<dbReference type="Pfam" id="PF01253">
    <property type="entry name" value="SUI1"/>
    <property type="match status" value="1"/>
</dbReference>
<dbReference type="OrthoDB" id="1931862at2759"/>
<comment type="similarity">
    <text evidence="1">Belongs to the SUI1 family.</text>
</comment>
<dbReference type="SUPFAM" id="SSF55159">
    <property type="entry name" value="eIF1-like"/>
    <property type="match status" value="1"/>
</dbReference>
<sequence length="177" mass="18924">MVSTAFMPALSARFSSAAVLTSHGHRQGSGWSRPLVVRAGNNKPGPNFIDIGSANREGWAEVKIVRTTVDKPRLSQNSRGSRRSAPVKNPLQADVAPELQEPIVEATKRGRAGKIVTVIKGLQLTDETLESLCTTLKNTLGAGGAVKDLMIEIQGDHSAKLVETLVELGYKAKKSGR</sequence>
<keyword evidence="7" id="KW-1185">Reference proteome</keyword>
<evidence type="ECO:0000259" key="5">
    <source>
        <dbReference type="PROSITE" id="PS50296"/>
    </source>
</evidence>
<dbReference type="GO" id="GO:0003743">
    <property type="term" value="F:translation initiation factor activity"/>
    <property type="evidence" value="ECO:0007669"/>
    <property type="project" value="InterPro"/>
</dbReference>
<name>A0A2R6WVD0_MARPO</name>
<dbReference type="CDD" id="cd11567">
    <property type="entry name" value="YciH_like"/>
    <property type="match status" value="1"/>
</dbReference>
<dbReference type="InterPro" id="IPR050318">
    <property type="entry name" value="DENR/SUI1_TIF"/>
</dbReference>
<dbReference type="OMA" id="GPNFIDI"/>
<dbReference type="EMBL" id="KZ772727">
    <property type="protein sequence ID" value="PTQ37790.1"/>
    <property type="molecule type" value="Genomic_DNA"/>
</dbReference>
<dbReference type="Gramene" id="Mp2g19900.1">
    <property type="protein sequence ID" value="Mp2g19900.1.cds"/>
    <property type="gene ID" value="Mp2g19900"/>
</dbReference>
<feature type="region of interest" description="Disordered" evidence="4">
    <location>
        <begin position="70"/>
        <end position="98"/>
    </location>
</feature>
<evidence type="ECO:0000256" key="4">
    <source>
        <dbReference type="SAM" id="MobiDB-lite"/>
    </source>
</evidence>
<evidence type="ECO:0000256" key="2">
    <source>
        <dbReference type="ARBA" id="ARBA00022845"/>
    </source>
</evidence>
<dbReference type="InterPro" id="IPR036877">
    <property type="entry name" value="SUI1_dom_sf"/>
</dbReference>
<evidence type="ECO:0000256" key="3">
    <source>
        <dbReference type="ARBA" id="ARBA00022917"/>
    </source>
</evidence>
<dbReference type="InterPro" id="IPR001950">
    <property type="entry name" value="SUI1"/>
</dbReference>
<evidence type="ECO:0000313" key="7">
    <source>
        <dbReference type="Proteomes" id="UP000244005"/>
    </source>
</evidence>
<dbReference type="AlphaFoldDB" id="A0A2R6WVD0"/>
<protein>
    <recommendedName>
        <fullName evidence="5">SUI1 domain-containing protein</fullName>
    </recommendedName>
</protein>
<dbReference type="InterPro" id="IPR005872">
    <property type="entry name" value="SUI1_arc_bac"/>
</dbReference>
<dbReference type="GO" id="GO:0006417">
    <property type="term" value="P:regulation of translation"/>
    <property type="evidence" value="ECO:0007669"/>
    <property type="project" value="UniProtKB-KW"/>
</dbReference>
<proteinExistence type="inferred from homology"/>
<dbReference type="PANTHER" id="PTHR12789:SF0">
    <property type="entry name" value="DENSITY-REGULATED PROTEIN"/>
    <property type="match status" value="1"/>
</dbReference>
<gene>
    <name evidence="6" type="ORF">MARPO_0055s0060</name>
</gene>
<keyword evidence="2" id="KW-0810">Translation regulation</keyword>
<accession>A0A2R6WVD0</accession>
<evidence type="ECO:0000256" key="1">
    <source>
        <dbReference type="ARBA" id="ARBA00005422"/>
    </source>
</evidence>
<evidence type="ECO:0000313" key="6">
    <source>
        <dbReference type="EMBL" id="PTQ37790.1"/>
    </source>
</evidence>